<feature type="transmembrane region" description="Helical" evidence="2">
    <location>
        <begin position="346"/>
        <end position="368"/>
    </location>
</feature>
<protein>
    <recommendedName>
        <fullName evidence="5">GAP family protein</fullName>
    </recommendedName>
</protein>
<feature type="transmembrane region" description="Helical" evidence="2">
    <location>
        <begin position="388"/>
        <end position="415"/>
    </location>
</feature>
<accession>A0A7J5BMP2</accession>
<evidence type="ECO:0000256" key="2">
    <source>
        <dbReference type="SAM" id="Phobius"/>
    </source>
</evidence>
<dbReference type="InterPro" id="IPR021315">
    <property type="entry name" value="Gap/Sap"/>
</dbReference>
<dbReference type="EMBL" id="WBJZ01000028">
    <property type="protein sequence ID" value="KAB1652734.1"/>
    <property type="molecule type" value="Genomic_DNA"/>
</dbReference>
<proteinExistence type="predicted"/>
<evidence type="ECO:0008006" key="5">
    <source>
        <dbReference type="Google" id="ProtNLM"/>
    </source>
</evidence>
<reference evidence="3 4" key="1">
    <citation type="submission" date="2019-09" db="EMBL/GenBank/DDBJ databases">
        <title>Phylogeny of genus Pseudoclavibacter and closely related genus.</title>
        <authorList>
            <person name="Li Y."/>
        </authorList>
    </citation>
    <scope>NUCLEOTIDE SEQUENCE [LARGE SCALE GENOMIC DNA]</scope>
    <source>
        <strain evidence="3 4">DSM 23821</strain>
    </source>
</reference>
<feature type="transmembrane region" description="Helical" evidence="2">
    <location>
        <begin position="427"/>
        <end position="445"/>
    </location>
</feature>
<comment type="caution">
    <text evidence="3">The sequence shown here is derived from an EMBL/GenBank/DDBJ whole genome shotgun (WGS) entry which is preliminary data.</text>
</comment>
<feature type="region of interest" description="Disordered" evidence="1">
    <location>
        <begin position="23"/>
        <end position="76"/>
    </location>
</feature>
<organism evidence="3 4">
    <name type="scientific">Pseudoclavibacter chungangensis</name>
    <dbReference type="NCBI Taxonomy" id="587635"/>
    <lineage>
        <taxon>Bacteria</taxon>
        <taxon>Bacillati</taxon>
        <taxon>Actinomycetota</taxon>
        <taxon>Actinomycetes</taxon>
        <taxon>Micrococcales</taxon>
        <taxon>Microbacteriaceae</taxon>
        <taxon>Pseudoclavibacter</taxon>
    </lineage>
</organism>
<feature type="compositionally biased region" description="Low complexity" evidence="1">
    <location>
        <begin position="24"/>
        <end position="48"/>
    </location>
</feature>
<keyword evidence="2" id="KW-1133">Transmembrane helix</keyword>
<keyword evidence="2" id="KW-0812">Transmembrane</keyword>
<sequence>MVLRRAVTDAITSAAYIHRRLSRTAASDATTSSTGTHAGTSGAGSSSGNCHRGGSPLRIETAPTTTSATASATSVRVGRGDGRMVQYRHGARGFASLGRPAAYIERCTGGLPRSPDAPTSAARDAEGMFALAIDPAALDGTPLFGALALLALLDSLSFGTLLIPLWLLLVPGRVRLGRMLLYLGTIVVFYAAVGVVLMLGASVAFDALRDALETPVAYGVQLVLGVGLFALSFALDSPRAKREGPARAARWRARAMGGEVGAEREATTATAHAVSPADAHVITGPEPSTRTSTHVGPGAGQDPDPSAIAHPGRGGRGRPAADHADAAGAGTAGRQGRPNRAVRGSVAALMGLALTAAALEVATMLPYLAGIGMITAAEPAWDARTALLLGYCLVMVLPAIVLTVLRIVAAPLVAAPLARLEAWLSKSAASTTAWIVGIVGVLLALDALRTLGPLIGT</sequence>
<keyword evidence="2" id="KW-0472">Membrane</keyword>
<dbReference type="Proteomes" id="UP000467240">
    <property type="component" value="Unassembled WGS sequence"/>
</dbReference>
<evidence type="ECO:0000313" key="3">
    <source>
        <dbReference type="EMBL" id="KAB1652734.1"/>
    </source>
</evidence>
<gene>
    <name evidence="3" type="ORF">F8O01_16250</name>
</gene>
<feature type="transmembrane region" description="Helical" evidence="2">
    <location>
        <begin position="143"/>
        <end position="168"/>
    </location>
</feature>
<feature type="compositionally biased region" description="Low complexity" evidence="1">
    <location>
        <begin position="61"/>
        <end position="74"/>
    </location>
</feature>
<dbReference type="Pfam" id="PF11139">
    <property type="entry name" value="SfLAP"/>
    <property type="match status" value="2"/>
</dbReference>
<evidence type="ECO:0000256" key="1">
    <source>
        <dbReference type="SAM" id="MobiDB-lite"/>
    </source>
</evidence>
<dbReference type="OrthoDB" id="7062264at2"/>
<evidence type="ECO:0000313" key="4">
    <source>
        <dbReference type="Proteomes" id="UP000467240"/>
    </source>
</evidence>
<feature type="transmembrane region" description="Helical" evidence="2">
    <location>
        <begin position="216"/>
        <end position="235"/>
    </location>
</feature>
<feature type="compositionally biased region" description="Low complexity" evidence="1">
    <location>
        <begin position="326"/>
        <end position="336"/>
    </location>
</feature>
<name>A0A7J5BMP2_9MICO</name>
<keyword evidence="4" id="KW-1185">Reference proteome</keyword>
<feature type="transmembrane region" description="Helical" evidence="2">
    <location>
        <begin position="180"/>
        <end position="204"/>
    </location>
</feature>
<dbReference type="AlphaFoldDB" id="A0A7J5BMP2"/>
<feature type="region of interest" description="Disordered" evidence="1">
    <location>
        <begin position="280"/>
        <end position="339"/>
    </location>
</feature>